<sequence>MMFLTVLLGGDFSMAKKGLHFTQYTPELKREVVRLETGRRLII</sequence>
<accession>A0A1I4H7P1</accession>
<dbReference type="EMBL" id="FOTR01000001">
    <property type="protein sequence ID" value="SFL37683.1"/>
    <property type="molecule type" value="Genomic_DNA"/>
</dbReference>
<keyword evidence="2" id="KW-1185">Reference proteome</keyword>
<dbReference type="Proteomes" id="UP000198565">
    <property type="component" value="Unassembled WGS sequence"/>
</dbReference>
<evidence type="ECO:0000313" key="1">
    <source>
        <dbReference type="EMBL" id="SFL37683.1"/>
    </source>
</evidence>
<reference evidence="2" key="1">
    <citation type="submission" date="2016-10" db="EMBL/GenBank/DDBJ databases">
        <authorList>
            <person name="Varghese N."/>
            <person name="Submissions S."/>
        </authorList>
    </citation>
    <scope>NUCLEOTIDE SEQUENCE [LARGE SCALE GENOMIC DNA]</scope>
    <source>
        <strain evidence="2">CGMCC 1.4250</strain>
    </source>
</reference>
<evidence type="ECO:0000313" key="2">
    <source>
        <dbReference type="Proteomes" id="UP000198565"/>
    </source>
</evidence>
<dbReference type="AlphaFoldDB" id="A0A1I4H7P1"/>
<protein>
    <submittedName>
        <fullName evidence="1">Uncharacterized protein</fullName>
    </submittedName>
</protein>
<name>A0A1I4H7P1_9BACI</name>
<gene>
    <name evidence="1" type="ORF">SAMN04487943_101245</name>
</gene>
<proteinExistence type="predicted"/>
<organism evidence="1 2">
    <name type="scientific">Gracilibacillus orientalis</name>
    <dbReference type="NCBI Taxonomy" id="334253"/>
    <lineage>
        <taxon>Bacteria</taxon>
        <taxon>Bacillati</taxon>
        <taxon>Bacillota</taxon>
        <taxon>Bacilli</taxon>
        <taxon>Bacillales</taxon>
        <taxon>Bacillaceae</taxon>
        <taxon>Gracilibacillus</taxon>
    </lineage>
</organism>